<dbReference type="NCBIfam" id="TIGR01730">
    <property type="entry name" value="RND_mfp"/>
    <property type="match status" value="1"/>
</dbReference>
<dbReference type="PANTHER" id="PTHR30158">
    <property type="entry name" value="ACRA/E-RELATED COMPONENT OF DRUG EFFLUX TRANSPORTER"/>
    <property type="match status" value="1"/>
</dbReference>
<evidence type="ECO:0000313" key="7">
    <source>
        <dbReference type="EMBL" id="SKC86128.1"/>
    </source>
</evidence>
<dbReference type="Pfam" id="PF25917">
    <property type="entry name" value="BSH_RND"/>
    <property type="match status" value="1"/>
</dbReference>
<dbReference type="STRING" id="688867.SAMN05660236_5072"/>
<accession>A0A1T5MDZ6</accession>
<evidence type="ECO:0000259" key="6">
    <source>
        <dbReference type="Pfam" id="PF25989"/>
    </source>
</evidence>
<feature type="domain" description="Multidrug resistance protein MdtA-like beta-barrel" evidence="5">
    <location>
        <begin position="208"/>
        <end position="288"/>
    </location>
</feature>
<dbReference type="InterPro" id="IPR058637">
    <property type="entry name" value="YknX-like_C"/>
</dbReference>
<evidence type="ECO:0000259" key="4">
    <source>
        <dbReference type="Pfam" id="PF25917"/>
    </source>
</evidence>
<dbReference type="RefSeq" id="WP_079690006.1">
    <property type="nucleotide sequence ID" value="NZ_FUZU01000004.1"/>
</dbReference>
<evidence type="ECO:0000256" key="1">
    <source>
        <dbReference type="ARBA" id="ARBA00009477"/>
    </source>
</evidence>
<dbReference type="Gene3D" id="2.40.50.100">
    <property type="match status" value="1"/>
</dbReference>
<keyword evidence="2" id="KW-0175">Coiled coil</keyword>
<evidence type="ECO:0000313" key="8">
    <source>
        <dbReference type="Proteomes" id="UP000190961"/>
    </source>
</evidence>
<feature type="coiled-coil region" evidence="2">
    <location>
        <begin position="96"/>
        <end position="168"/>
    </location>
</feature>
<feature type="domain" description="Multidrug resistance protein MdtA-like barrel-sandwich hybrid" evidence="4">
    <location>
        <begin position="62"/>
        <end position="200"/>
    </location>
</feature>
<dbReference type="PROSITE" id="PS51257">
    <property type="entry name" value="PROKAR_LIPOPROTEIN"/>
    <property type="match status" value="1"/>
</dbReference>
<dbReference type="Gene3D" id="2.40.30.170">
    <property type="match status" value="1"/>
</dbReference>
<dbReference type="InterPro" id="IPR006143">
    <property type="entry name" value="RND_pump_MFP"/>
</dbReference>
<evidence type="ECO:0000256" key="2">
    <source>
        <dbReference type="SAM" id="Coils"/>
    </source>
</evidence>
<dbReference type="Pfam" id="PF25989">
    <property type="entry name" value="YknX_C"/>
    <property type="match status" value="1"/>
</dbReference>
<dbReference type="GO" id="GO:0030313">
    <property type="term" value="C:cell envelope"/>
    <property type="evidence" value="ECO:0007669"/>
    <property type="project" value="UniProtKB-SubCell"/>
</dbReference>
<dbReference type="SUPFAM" id="SSF111369">
    <property type="entry name" value="HlyD-like secretion proteins"/>
    <property type="match status" value="1"/>
</dbReference>
<organism evidence="7 8">
    <name type="scientific">Ohtaekwangia koreensis</name>
    <dbReference type="NCBI Taxonomy" id="688867"/>
    <lineage>
        <taxon>Bacteria</taxon>
        <taxon>Pseudomonadati</taxon>
        <taxon>Bacteroidota</taxon>
        <taxon>Cytophagia</taxon>
        <taxon>Cytophagales</taxon>
        <taxon>Fulvivirgaceae</taxon>
        <taxon>Ohtaekwangia</taxon>
    </lineage>
</organism>
<evidence type="ECO:0000259" key="5">
    <source>
        <dbReference type="Pfam" id="PF25944"/>
    </source>
</evidence>
<dbReference type="Gene3D" id="1.10.287.470">
    <property type="entry name" value="Helix hairpin bin"/>
    <property type="match status" value="1"/>
</dbReference>
<dbReference type="GO" id="GO:0046677">
    <property type="term" value="P:response to antibiotic"/>
    <property type="evidence" value="ECO:0007669"/>
    <property type="project" value="TreeGrafter"/>
</dbReference>
<dbReference type="Pfam" id="PF25944">
    <property type="entry name" value="Beta-barrel_RND"/>
    <property type="match status" value="1"/>
</dbReference>
<dbReference type="Pfam" id="PF25876">
    <property type="entry name" value="HH_MFP_RND"/>
    <property type="match status" value="1"/>
</dbReference>
<feature type="domain" description="Multidrug resistance protein MdtA-like alpha-helical hairpin" evidence="3">
    <location>
        <begin position="104"/>
        <end position="172"/>
    </location>
</feature>
<dbReference type="GO" id="GO:0022857">
    <property type="term" value="F:transmembrane transporter activity"/>
    <property type="evidence" value="ECO:0007669"/>
    <property type="project" value="InterPro"/>
</dbReference>
<dbReference type="AlphaFoldDB" id="A0A1T5MDZ6"/>
<gene>
    <name evidence="7" type="ORF">SAMN05660236_5072</name>
</gene>
<dbReference type="GO" id="GO:0005886">
    <property type="term" value="C:plasma membrane"/>
    <property type="evidence" value="ECO:0007669"/>
    <property type="project" value="TreeGrafter"/>
</dbReference>
<feature type="domain" description="YknX-like C-terminal permuted SH3-like" evidence="6">
    <location>
        <begin position="297"/>
        <end position="364"/>
    </location>
</feature>
<evidence type="ECO:0000259" key="3">
    <source>
        <dbReference type="Pfam" id="PF25876"/>
    </source>
</evidence>
<dbReference type="InterPro" id="IPR058624">
    <property type="entry name" value="MdtA-like_HH"/>
</dbReference>
<proteinExistence type="inferred from homology"/>
<comment type="similarity">
    <text evidence="1">Belongs to the membrane fusion protein (MFP) (TC 8.A.1) family.</text>
</comment>
<dbReference type="EMBL" id="FUZU01000004">
    <property type="protein sequence ID" value="SKC86128.1"/>
    <property type="molecule type" value="Genomic_DNA"/>
</dbReference>
<dbReference type="Gene3D" id="2.40.420.20">
    <property type="match status" value="1"/>
</dbReference>
<sequence length="377" mass="41630">MIKYHLHQLFATLTILSFLYGCGNPQKKQQGPPPAVPVNVLKVTSGRVTGTDVYPATVVPINEVELRPQVSGYITSIYVKDGQKVTRGQKLYEIDRSKYQAAIRQAQANVQSAKANLQRVKQDLDRYERLLEKEAIARQQVDYARADYQTAESQLASAEAQLSSASTDYNYSVITAPFDGTIGISQVRIGAQVSPGQPLLNTISSEDPMATDFVINEGELPRFNRLRSSTIDSLFTLTFSDGVRYEHPGKLMAIDRAIGRQSGTITVRLTFPNPKRELFPGMTVNVNVLNQDIGEQVVIPYKSVTEQMGEYYVYVVQGDSVQQRRLVLGTRLQQSVVVRDGLKDGETIVTEGIQRLRQGAKVQVGPPAGTPQPNAAK</sequence>
<dbReference type="InterPro" id="IPR058625">
    <property type="entry name" value="MdtA-like_BSH"/>
</dbReference>
<name>A0A1T5MDZ6_9BACT</name>
<dbReference type="Proteomes" id="UP000190961">
    <property type="component" value="Unassembled WGS sequence"/>
</dbReference>
<protein>
    <submittedName>
        <fullName evidence="7">Membrane fusion protein, multidrug efflux system</fullName>
    </submittedName>
</protein>
<dbReference type="InterPro" id="IPR058626">
    <property type="entry name" value="MdtA-like_b-barrel"/>
</dbReference>
<keyword evidence="8" id="KW-1185">Reference proteome</keyword>
<reference evidence="7 8" key="1">
    <citation type="submission" date="2017-02" db="EMBL/GenBank/DDBJ databases">
        <authorList>
            <person name="Peterson S.W."/>
        </authorList>
    </citation>
    <scope>NUCLEOTIDE SEQUENCE [LARGE SCALE GENOMIC DNA]</scope>
    <source>
        <strain evidence="7 8">DSM 25262</strain>
    </source>
</reference>
<dbReference type="OrthoDB" id="9801814at2"/>